<evidence type="ECO:0008006" key="3">
    <source>
        <dbReference type="Google" id="ProtNLM"/>
    </source>
</evidence>
<dbReference type="Pfam" id="PF12686">
    <property type="entry name" value="DUF3800"/>
    <property type="match status" value="1"/>
</dbReference>
<dbReference type="EMBL" id="JAUSWL010000012">
    <property type="protein sequence ID" value="MDQ0546101.1"/>
    <property type="molecule type" value="Genomic_DNA"/>
</dbReference>
<dbReference type="RefSeq" id="WP_230367597.1">
    <property type="nucleotide sequence ID" value="NZ_JAJALK010000013.1"/>
</dbReference>
<gene>
    <name evidence="1" type="ORF">QO001_005050</name>
</gene>
<protein>
    <recommendedName>
        <fullName evidence="3">DUF3800 domain-containing protein</fullName>
    </recommendedName>
</protein>
<dbReference type="Proteomes" id="UP001223420">
    <property type="component" value="Unassembled WGS sequence"/>
</dbReference>
<comment type="caution">
    <text evidence="1">The sequence shown here is derived from an EMBL/GenBank/DDBJ whole genome shotgun (WGS) entry which is preliminary data.</text>
</comment>
<evidence type="ECO:0000313" key="1">
    <source>
        <dbReference type="EMBL" id="MDQ0546101.1"/>
    </source>
</evidence>
<dbReference type="InterPro" id="IPR024524">
    <property type="entry name" value="DUF3800"/>
</dbReference>
<proteinExistence type="predicted"/>
<accession>A0AAJ1TSG4</accession>
<organism evidence="1 2">
    <name type="scientific">Methylobacterium brachiatum</name>
    <dbReference type="NCBI Taxonomy" id="269660"/>
    <lineage>
        <taxon>Bacteria</taxon>
        <taxon>Pseudomonadati</taxon>
        <taxon>Pseudomonadota</taxon>
        <taxon>Alphaproteobacteria</taxon>
        <taxon>Hyphomicrobiales</taxon>
        <taxon>Methylobacteriaceae</taxon>
        <taxon>Methylobacterium</taxon>
    </lineage>
</organism>
<sequence>MWAYVDESGNTGNKIFDPNQPHYITAALISKTNFDLLNKYALFKISRKVDSDALHANELGVAKIETIALDIHRLLKKSPSRFFFSRLEKRYLATAKVFDTYFDAGENVAVPWHVYWVKHLKLLLMFKLSHAVVTDEVASIVWDCLTAPNERTSKELFVQGAEAMLEHVDRLHDARSRQLATDALTWARDNPQAFTTFVKSKVDRLLNAPNFVAFTNLLDGIEHHSKKWDRPVRQIVHDEQSQFGKTLTKWHAIISDSSRKDERPLHLPGEDRPYRFGRVLGSEFKMSTEQNSAGLQVIDVILWLFKRTLDGKEIGNRSGELLNYAMKNGLQNDMSFAGVEGSLEADLNKAMSADMSREQLEFGENFVRENEARRLAAMQAAEAARLTSTD</sequence>
<dbReference type="AlphaFoldDB" id="A0AAJ1TSG4"/>
<evidence type="ECO:0000313" key="2">
    <source>
        <dbReference type="Proteomes" id="UP001223420"/>
    </source>
</evidence>
<name>A0AAJ1TSG4_9HYPH</name>
<reference evidence="1" key="1">
    <citation type="submission" date="2023-07" db="EMBL/GenBank/DDBJ databases">
        <title>Genomic Encyclopedia of Type Strains, Phase IV (KMG-IV): sequencing the most valuable type-strain genomes for metagenomic binning, comparative biology and taxonomic classification.</title>
        <authorList>
            <person name="Goeker M."/>
        </authorList>
    </citation>
    <scope>NUCLEOTIDE SEQUENCE</scope>
    <source>
        <strain evidence="1">DSM 19569</strain>
    </source>
</reference>